<keyword evidence="1" id="KW-0472">Membrane</keyword>
<keyword evidence="2" id="KW-0732">Signal</keyword>
<organism evidence="3 4">
    <name type="scientific">Pseudoalteromonas marina</name>
    <dbReference type="NCBI Taxonomy" id="267375"/>
    <lineage>
        <taxon>Bacteria</taxon>
        <taxon>Pseudomonadati</taxon>
        <taxon>Pseudomonadota</taxon>
        <taxon>Gammaproteobacteria</taxon>
        <taxon>Alteromonadales</taxon>
        <taxon>Pseudoalteromonadaceae</taxon>
        <taxon>Pseudoalteromonas</taxon>
    </lineage>
</organism>
<keyword evidence="1" id="KW-1133">Transmembrane helix</keyword>
<keyword evidence="4" id="KW-1185">Reference proteome</keyword>
<protein>
    <submittedName>
        <fullName evidence="3">Uncharacterized protein</fullName>
    </submittedName>
</protein>
<keyword evidence="1" id="KW-0812">Transmembrane</keyword>
<reference evidence="3" key="1">
    <citation type="submission" date="2023-07" db="EMBL/GenBank/DDBJ databases">
        <title>Genome content predicts the carbon catabolic preferences of heterotrophic bacteria.</title>
        <authorList>
            <person name="Gralka M."/>
        </authorList>
    </citation>
    <scope>NUCLEOTIDE SEQUENCE</scope>
    <source>
        <strain evidence="3">4G09</strain>
    </source>
</reference>
<evidence type="ECO:0000256" key="2">
    <source>
        <dbReference type="SAM" id="SignalP"/>
    </source>
</evidence>
<evidence type="ECO:0000313" key="3">
    <source>
        <dbReference type="EMBL" id="MDP2563748.1"/>
    </source>
</evidence>
<proteinExistence type="predicted"/>
<name>A0ABT9FAJ0_9GAMM</name>
<feature type="transmembrane region" description="Helical" evidence="1">
    <location>
        <begin position="87"/>
        <end position="107"/>
    </location>
</feature>
<comment type="caution">
    <text evidence="3">The sequence shown here is derived from an EMBL/GenBank/DDBJ whole genome shotgun (WGS) entry which is preliminary data.</text>
</comment>
<sequence length="117" mass="12858">MNKRLTFAALFVSFNAVAEVSDKMATIPELWLQGFIFGIPVYFLTVWRKGFLGLGILFTVFFAYVAYATLSDPYIGVGIIKEQGRPYIIASYSSAVIIALCSALGLIKNKAKFKSGT</sequence>
<gene>
    <name evidence="3" type="ORF">Q8W34_03845</name>
</gene>
<feature type="chain" id="PRO_5046431260" evidence="2">
    <location>
        <begin position="19"/>
        <end position="117"/>
    </location>
</feature>
<feature type="transmembrane region" description="Helical" evidence="1">
    <location>
        <begin position="51"/>
        <end position="67"/>
    </location>
</feature>
<dbReference type="EMBL" id="JAUYVT010000002">
    <property type="protein sequence ID" value="MDP2563748.1"/>
    <property type="molecule type" value="Genomic_DNA"/>
</dbReference>
<dbReference type="RefSeq" id="WP_305471259.1">
    <property type="nucleotide sequence ID" value="NZ_JAUYVT010000002.1"/>
</dbReference>
<feature type="signal peptide" evidence="2">
    <location>
        <begin position="1"/>
        <end position="18"/>
    </location>
</feature>
<accession>A0ABT9FAJ0</accession>
<evidence type="ECO:0000256" key="1">
    <source>
        <dbReference type="SAM" id="Phobius"/>
    </source>
</evidence>
<dbReference type="Proteomes" id="UP001177212">
    <property type="component" value="Unassembled WGS sequence"/>
</dbReference>
<evidence type="ECO:0000313" key="4">
    <source>
        <dbReference type="Proteomes" id="UP001177212"/>
    </source>
</evidence>
<feature type="transmembrane region" description="Helical" evidence="1">
    <location>
        <begin position="28"/>
        <end position="44"/>
    </location>
</feature>